<dbReference type="InterPro" id="IPR029058">
    <property type="entry name" value="AB_hydrolase_fold"/>
</dbReference>
<dbReference type="CDD" id="cd00519">
    <property type="entry name" value="Lipase_3"/>
    <property type="match status" value="1"/>
</dbReference>
<name>A0A2K1KKU3_PHYPA</name>
<reference evidence="4" key="3">
    <citation type="submission" date="2020-12" db="UniProtKB">
        <authorList>
            <consortium name="EnsemblPlants"/>
        </authorList>
    </citation>
    <scope>IDENTIFICATION</scope>
</reference>
<accession>A0A2K1KKU3</accession>
<evidence type="ECO:0000313" key="3">
    <source>
        <dbReference type="EMBL" id="PNR54401.1"/>
    </source>
</evidence>
<dbReference type="RefSeq" id="XP_024375693.1">
    <property type="nucleotide sequence ID" value="XM_024519925.2"/>
</dbReference>
<dbReference type="AlphaFoldDB" id="A0A2K1KKU3"/>
<dbReference type="InterPro" id="IPR043367">
    <property type="entry name" value="PLIP1/2/3"/>
</dbReference>
<dbReference type="InterPro" id="IPR002921">
    <property type="entry name" value="Fungal_lipase-type"/>
</dbReference>
<dbReference type="Pfam" id="PF01764">
    <property type="entry name" value="Lipase_3"/>
    <property type="match status" value="1"/>
</dbReference>
<dbReference type="STRING" id="3218.A0A2K1KKU3"/>
<dbReference type="GO" id="GO:0008970">
    <property type="term" value="F:phospholipase A1 activity"/>
    <property type="evidence" value="ECO:0007669"/>
    <property type="project" value="InterPro"/>
</dbReference>
<dbReference type="EnsemblPlants" id="Pp3c5_23710V3.1">
    <property type="protein sequence ID" value="Pp3c5_23710V3.1"/>
    <property type="gene ID" value="Pp3c5_23710"/>
</dbReference>
<dbReference type="GO" id="GO:0006629">
    <property type="term" value="P:lipid metabolic process"/>
    <property type="evidence" value="ECO:0007669"/>
    <property type="project" value="InterPro"/>
</dbReference>
<dbReference type="Gramene" id="Pp3c5_23710V3.2">
    <property type="protein sequence ID" value="Pp3c5_23710V3.2"/>
    <property type="gene ID" value="Pp3c5_23710"/>
</dbReference>
<dbReference type="GeneID" id="112282394"/>
<evidence type="ECO:0000313" key="5">
    <source>
        <dbReference type="Proteomes" id="UP000006727"/>
    </source>
</evidence>
<reference evidence="3 5" key="2">
    <citation type="journal article" date="2018" name="Plant J.">
        <title>The Physcomitrella patens chromosome-scale assembly reveals moss genome structure and evolution.</title>
        <authorList>
            <person name="Lang D."/>
            <person name="Ullrich K.K."/>
            <person name="Murat F."/>
            <person name="Fuchs J."/>
            <person name="Jenkins J."/>
            <person name="Haas F.B."/>
            <person name="Piednoel M."/>
            <person name="Gundlach H."/>
            <person name="Van Bel M."/>
            <person name="Meyberg R."/>
            <person name="Vives C."/>
            <person name="Morata J."/>
            <person name="Symeonidi A."/>
            <person name="Hiss M."/>
            <person name="Muchero W."/>
            <person name="Kamisugi Y."/>
            <person name="Saleh O."/>
            <person name="Blanc G."/>
            <person name="Decker E.L."/>
            <person name="van Gessel N."/>
            <person name="Grimwood J."/>
            <person name="Hayes R.D."/>
            <person name="Graham S.W."/>
            <person name="Gunter L.E."/>
            <person name="McDaniel S.F."/>
            <person name="Hoernstein S.N.W."/>
            <person name="Larsson A."/>
            <person name="Li F.W."/>
            <person name="Perroud P.F."/>
            <person name="Phillips J."/>
            <person name="Ranjan P."/>
            <person name="Rokshar D.S."/>
            <person name="Rothfels C.J."/>
            <person name="Schneider L."/>
            <person name="Shu S."/>
            <person name="Stevenson D.W."/>
            <person name="Thummler F."/>
            <person name="Tillich M."/>
            <person name="Villarreal Aguilar J.C."/>
            <person name="Widiez T."/>
            <person name="Wong G.K."/>
            <person name="Wymore A."/>
            <person name="Zhang Y."/>
            <person name="Zimmer A.D."/>
            <person name="Quatrano R.S."/>
            <person name="Mayer K.F.X."/>
            <person name="Goodstein D."/>
            <person name="Casacuberta J.M."/>
            <person name="Vandepoele K."/>
            <person name="Reski R."/>
            <person name="Cuming A.C."/>
            <person name="Tuskan G.A."/>
            <person name="Maumus F."/>
            <person name="Salse J."/>
            <person name="Schmutz J."/>
            <person name="Rensing S.A."/>
        </authorList>
    </citation>
    <scope>NUCLEOTIDE SEQUENCE [LARGE SCALE GENOMIC DNA]</scope>
    <source>
        <strain evidence="4 5">cv. Gransden 2004</strain>
    </source>
</reference>
<dbReference type="SUPFAM" id="SSF53474">
    <property type="entry name" value="alpha/beta-Hydrolases"/>
    <property type="match status" value="1"/>
</dbReference>
<feature type="region of interest" description="Disordered" evidence="1">
    <location>
        <begin position="299"/>
        <end position="330"/>
    </location>
</feature>
<dbReference type="Gene3D" id="3.40.50.1820">
    <property type="entry name" value="alpha/beta hydrolase"/>
    <property type="match status" value="1"/>
</dbReference>
<keyword evidence="5" id="KW-1185">Reference proteome</keyword>
<feature type="domain" description="Fungal lipase-type" evidence="2">
    <location>
        <begin position="493"/>
        <end position="631"/>
    </location>
</feature>
<feature type="compositionally biased region" description="Low complexity" evidence="1">
    <location>
        <begin position="39"/>
        <end position="54"/>
    </location>
</feature>
<protein>
    <recommendedName>
        <fullName evidence="2">Fungal lipase-type domain-containing protein</fullName>
    </recommendedName>
</protein>
<dbReference type="Proteomes" id="UP000006727">
    <property type="component" value="Chromosome 5"/>
</dbReference>
<dbReference type="EnsemblPlants" id="Pp3c5_23710V3.2">
    <property type="protein sequence ID" value="Pp3c5_23710V3.2"/>
    <property type="gene ID" value="Pp3c5_23710"/>
</dbReference>
<feature type="compositionally biased region" description="Basic and acidic residues" evidence="1">
    <location>
        <begin position="299"/>
        <end position="322"/>
    </location>
</feature>
<dbReference type="OrthoDB" id="438440at2759"/>
<feature type="region of interest" description="Disordered" evidence="1">
    <location>
        <begin position="21"/>
        <end position="72"/>
    </location>
</feature>
<proteinExistence type="predicted"/>
<evidence type="ECO:0000256" key="1">
    <source>
        <dbReference type="SAM" id="MobiDB-lite"/>
    </source>
</evidence>
<dbReference type="EMBL" id="ABEU02000005">
    <property type="protein sequence ID" value="PNR54401.1"/>
    <property type="molecule type" value="Genomic_DNA"/>
</dbReference>
<evidence type="ECO:0000313" key="4">
    <source>
        <dbReference type="EnsemblPlants" id="Pp3c5_23710V3.1"/>
    </source>
</evidence>
<dbReference type="Gramene" id="Pp3c5_23710V3.1">
    <property type="protein sequence ID" value="Pp3c5_23710V3.1"/>
    <property type="gene ID" value="Pp3c5_23710"/>
</dbReference>
<dbReference type="PaxDb" id="3218-PP1S23_172V6.1"/>
<organism evidence="3">
    <name type="scientific">Physcomitrium patens</name>
    <name type="common">Spreading-leaved earth moss</name>
    <name type="synonym">Physcomitrella patens</name>
    <dbReference type="NCBI Taxonomy" id="3218"/>
    <lineage>
        <taxon>Eukaryota</taxon>
        <taxon>Viridiplantae</taxon>
        <taxon>Streptophyta</taxon>
        <taxon>Embryophyta</taxon>
        <taxon>Bryophyta</taxon>
        <taxon>Bryophytina</taxon>
        <taxon>Bryopsida</taxon>
        <taxon>Funariidae</taxon>
        <taxon>Funariales</taxon>
        <taxon>Funariaceae</taxon>
        <taxon>Physcomitrium</taxon>
    </lineage>
</organism>
<gene>
    <name evidence="4" type="primary">LOC112282394</name>
    <name evidence="3" type="ORF">PHYPA_008078</name>
</gene>
<dbReference type="PANTHER" id="PTHR46483:SF4">
    <property type="entry name" value="PHOSPHOLIPASE A1 PLIP2, CHLOROPLASTIC"/>
    <property type="match status" value="1"/>
</dbReference>
<evidence type="ECO:0000259" key="2">
    <source>
        <dbReference type="Pfam" id="PF01764"/>
    </source>
</evidence>
<reference evidence="3 5" key="1">
    <citation type="journal article" date="2008" name="Science">
        <title>The Physcomitrella genome reveals evolutionary insights into the conquest of land by plants.</title>
        <authorList>
            <person name="Rensing S."/>
            <person name="Lang D."/>
            <person name="Zimmer A."/>
            <person name="Terry A."/>
            <person name="Salamov A."/>
            <person name="Shapiro H."/>
            <person name="Nishiyama T."/>
            <person name="Perroud P.-F."/>
            <person name="Lindquist E."/>
            <person name="Kamisugi Y."/>
            <person name="Tanahashi T."/>
            <person name="Sakakibara K."/>
            <person name="Fujita T."/>
            <person name="Oishi K."/>
            <person name="Shin-I T."/>
            <person name="Kuroki Y."/>
            <person name="Toyoda A."/>
            <person name="Suzuki Y."/>
            <person name="Hashimoto A."/>
            <person name="Yamaguchi K."/>
            <person name="Sugano A."/>
            <person name="Kohara Y."/>
            <person name="Fujiyama A."/>
            <person name="Anterola A."/>
            <person name="Aoki S."/>
            <person name="Ashton N."/>
            <person name="Barbazuk W.B."/>
            <person name="Barker E."/>
            <person name="Bennetzen J."/>
            <person name="Bezanilla M."/>
            <person name="Blankenship R."/>
            <person name="Cho S.H."/>
            <person name="Dutcher S."/>
            <person name="Estelle M."/>
            <person name="Fawcett J.A."/>
            <person name="Gundlach H."/>
            <person name="Hanada K."/>
            <person name="Heyl A."/>
            <person name="Hicks K.A."/>
            <person name="Hugh J."/>
            <person name="Lohr M."/>
            <person name="Mayer K."/>
            <person name="Melkozernov A."/>
            <person name="Murata T."/>
            <person name="Nelson D."/>
            <person name="Pils B."/>
            <person name="Prigge M."/>
            <person name="Reiss B."/>
            <person name="Renner T."/>
            <person name="Rombauts S."/>
            <person name="Rushton P."/>
            <person name="Sanderfoot A."/>
            <person name="Schween G."/>
            <person name="Shiu S.-H."/>
            <person name="Stueber K."/>
            <person name="Theodoulou F.L."/>
            <person name="Tu H."/>
            <person name="Van de Peer Y."/>
            <person name="Verrier P.J."/>
            <person name="Waters E."/>
            <person name="Wood A."/>
            <person name="Yang L."/>
            <person name="Cove D."/>
            <person name="Cuming A."/>
            <person name="Hasebe M."/>
            <person name="Lucas S."/>
            <person name="Mishler D.B."/>
            <person name="Reski R."/>
            <person name="Grigoriev I."/>
            <person name="Quatrano R.S."/>
            <person name="Boore J.L."/>
        </authorList>
    </citation>
    <scope>NUCLEOTIDE SEQUENCE [LARGE SCALE GENOMIC DNA]</scope>
    <source>
        <strain evidence="4 5">cv. Gransden 2004</strain>
    </source>
</reference>
<sequence>MNVMLCRPHRPYLGVIASTSSIHTPNSKDSEKFHKSHSAKPSLLASSPSVLSNSTEGEPKGESNRSDVSTSFNKSLPLPLPIRLSLPKIPSRDKLPSPLKFLWFYDQSKLEEVVVKEENEKRNGNPLSLSSAPRLGEVDTNEGLESFAEDTRSQELKEETTFNISDRLKSWVPSIVNLVYLRKYGFDFPKIGDEEVDDHVRVPGLHPECGCEVCGGDHYLQSEPKLKKSVIGFEIPVVHDKGSFGEFLQRMEYSDLKFFSKMSNLCNQAYYIPEIKKEELAKLYGLQFITSSLERKTTSGKEKTSFEDKEMEKAFDSSEDHLPTSSSKVKTEIGKLNPAKSTYAMAAAAASYLASQTKSFLPFKKSDSEQAVLEEDDELDDVAEDFYTFSEWEEYIEESAEKAAKLSTDKEVLSAETSKIGTSEARALKDSCNMKPESLEDELSPVAAAATATKLLTSEEETKDAVAEVLQSDAFCPSEWFVCDEEETSTRYFVIQGSDSLASWQANLIFESCTFEDPEWGVMVHRGMYEAAKGLYEQLTPLIQAHMVKHGNDAKFYFTGHSLGGSLSTLLTLMLRHRGVLPLSAILPVYTFGTCGVMCGGDWLLEHLGFPLSHVQSVVMHYDLVPRAFACHYPDQVIEVLKRLNGTFRKQPCLQQQKLMYAWMGKMYIVQPDQQQAPHHPLLPPGGALYAVRHPKHDIYEDTIKDPHSQAMRYAKEVRSAERSFLNSPHPLEILSDPASYGSEGTISRDHDAGQYLLAINTALREAFKRWRQQDKDKGRLWSTPIKIKKPGKRLFRSFSSERNKLRRSASFVELEAHTIRGDVASDSQTEPISR</sequence>
<dbReference type="PANTHER" id="PTHR46483">
    <property type="entry name" value="PHOSPHOLIPASE A1 PLIP2, CHLOROPLASTIC"/>
    <property type="match status" value="1"/>
</dbReference>